<dbReference type="PANTHER" id="PTHR33908">
    <property type="entry name" value="MANNOSYLTRANSFERASE YKCB-RELATED"/>
    <property type="match status" value="1"/>
</dbReference>
<comment type="subcellular location">
    <subcellularLocation>
        <location evidence="1">Cell membrane</location>
        <topology evidence="1">Multi-pass membrane protein</topology>
    </subcellularLocation>
</comment>
<dbReference type="InterPro" id="IPR050297">
    <property type="entry name" value="LipidA_mod_glycosyltrf_83"/>
</dbReference>
<dbReference type="EMBL" id="WTYJ01000001">
    <property type="protein sequence ID" value="MXO98568.1"/>
    <property type="molecule type" value="Genomic_DNA"/>
</dbReference>
<evidence type="ECO:0000256" key="1">
    <source>
        <dbReference type="ARBA" id="ARBA00004651"/>
    </source>
</evidence>
<proteinExistence type="predicted"/>
<comment type="caution">
    <text evidence="10">The sequence shown here is derived from an EMBL/GenBank/DDBJ whole genome shotgun (WGS) entry which is preliminary data.</text>
</comment>
<name>A0A6I4TVE6_9SPHN</name>
<feature type="transmembrane region" description="Helical" evidence="8">
    <location>
        <begin position="67"/>
        <end position="88"/>
    </location>
</feature>
<evidence type="ECO:0000256" key="6">
    <source>
        <dbReference type="ARBA" id="ARBA00022989"/>
    </source>
</evidence>
<accession>A0A6I4TVE6</accession>
<feature type="transmembrane region" description="Helical" evidence="8">
    <location>
        <begin position="161"/>
        <end position="182"/>
    </location>
</feature>
<evidence type="ECO:0000256" key="4">
    <source>
        <dbReference type="ARBA" id="ARBA00022679"/>
    </source>
</evidence>
<feature type="transmembrane region" description="Helical" evidence="8">
    <location>
        <begin position="405"/>
        <end position="425"/>
    </location>
</feature>
<feature type="domain" description="Glycosyltransferase RgtA/B/C/D-like" evidence="9">
    <location>
        <begin position="165"/>
        <end position="312"/>
    </location>
</feature>
<sequence length="603" mass="64546">MMCHRIGIPPISTMGLGRTDVSSPSRVPRPPARITVFMITPRHAFDDMTDPISPARNTRRSIWGARVALLLILAGAAAIRVHGAAFGLPDLNDADEPLFMMTAFDMLRGPTLNPGWFGHPATITFYCIGLVSLLVGGLGIATGRFADVDGFASAVYADPAILFLPARLFFVACGVICVWQVYRLGRKIGGPDDVRGRMLGLLAAALLAVNAVHIEYSQLIRTDVQASVFMLAVTLCSWNIFRHGRLRDCLFAGIFLGLGIATKWPTAIMALSPLAAIAWLGWCARDRAWALRSAVAFATAAIVSLLIASPFLLLDYATVMENLAGEARKAHPGATGSGFFGNIAWYVSGPLLRSFGLVGLALAGLGVAGLLLRRRDVAIAVAPGFIAMFIVLCAGALVWERWTVPILPFLALAAAWAICTALDWLRARFRRRLPGLELAVLALVAIPMGQSAMAGQAERLNDTRQAAAQWIRDKAPPGSVVLVEHAALGLIGEGWDIRFPLGTAGCINAGDALTGRIKYNEVEDKRAGRPVVDIGNLPPEVLPGCRVDYAIFTHYDGYTGQAVFAKEAGIYRSLAAGGREVAVFRPQPGVRGGPVTRIVQLAR</sequence>
<keyword evidence="5 8" id="KW-0812">Transmembrane</keyword>
<keyword evidence="11" id="KW-1185">Reference proteome</keyword>
<dbReference type="GO" id="GO:0016763">
    <property type="term" value="F:pentosyltransferase activity"/>
    <property type="evidence" value="ECO:0007669"/>
    <property type="project" value="TreeGrafter"/>
</dbReference>
<feature type="transmembrane region" description="Helical" evidence="8">
    <location>
        <begin position="379"/>
        <end position="399"/>
    </location>
</feature>
<evidence type="ECO:0000256" key="2">
    <source>
        <dbReference type="ARBA" id="ARBA00022475"/>
    </source>
</evidence>
<organism evidence="10 11">
    <name type="scientific">Croceibacterium xixiisoli</name>
    <dbReference type="NCBI Taxonomy" id="1476466"/>
    <lineage>
        <taxon>Bacteria</taxon>
        <taxon>Pseudomonadati</taxon>
        <taxon>Pseudomonadota</taxon>
        <taxon>Alphaproteobacteria</taxon>
        <taxon>Sphingomonadales</taxon>
        <taxon>Erythrobacteraceae</taxon>
        <taxon>Croceibacterium</taxon>
    </lineage>
</organism>
<feature type="transmembrane region" description="Helical" evidence="8">
    <location>
        <begin position="294"/>
        <end position="313"/>
    </location>
</feature>
<keyword evidence="4 10" id="KW-0808">Transferase</keyword>
<keyword evidence="2" id="KW-1003">Cell membrane</keyword>
<evidence type="ECO:0000256" key="7">
    <source>
        <dbReference type="ARBA" id="ARBA00023136"/>
    </source>
</evidence>
<evidence type="ECO:0000313" key="11">
    <source>
        <dbReference type="Proteomes" id="UP000469430"/>
    </source>
</evidence>
<feature type="transmembrane region" description="Helical" evidence="8">
    <location>
        <begin position="123"/>
        <end position="141"/>
    </location>
</feature>
<dbReference type="AlphaFoldDB" id="A0A6I4TVE6"/>
<keyword evidence="7 8" id="KW-0472">Membrane</keyword>
<gene>
    <name evidence="10" type="ORF">GRI97_06155</name>
</gene>
<evidence type="ECO:0000256" key="8">
    <source>
        <dbReference type="SAM" id="Phobius"/>
    </source>
</evidence>
<dbReference type="InterPro" id="IPR038731">
    <property type="entry name" value="RgtA/B/C-like"/>
</dbReference>
<reference evidence="10 11" key="1">
    <citation type="submission" date="2019-12" db="EMBL/GenBank/DDBJ databases">
        <title>Genomic-based taxomic classification of the family Erythrobacteraceae.</title>
        <authorList>
            <person name="Xu L."/>
        </authorList>
    </citation>
    <scope>NUCLEOTIDE SEQUENCE [LARGE SCALE GENOMIC DNA]</scope>
    <source>
        <strain evidence="10 11">S36</strain>
    </source>
</reference>
<evidence type="ECO:0000256" key="5">
    <source>
        <dbReference type="ARBA" id="ARBA00022692"/>
    </source>
</evidence>
<feature type="transmembrane region" description="Helical" evidence="8">
    <location>
        <begin position="224"/>
        <end position="241"/>
    </location>
</feature>
<feature type="transmembrane region" description="Helical" evidence="8">
    <location>
        <begin position="253"/>
        <end position="282"/>
    </location>
</feature>
<evidence type="ECO:0000256" key="3">
    <source>
        <dbReference type="ARBA" id="ARBA00022676"/>
    </source>
</evidence>
<keyword evidence="6 8" id="KW-1133">Transmembrane helix</keyword>
<dbReference type="GO" id="GO:0005886">
    <property type="term" value="C:plasma membrane"/>
    <property type="evidence" value="ECO:0007669"/>
    <property type="project" value="UniProtKB-SubCell"/>
</dbReference>
<dbReference type="Proteomes" id="UP000469430">
    <property type="component" value="Unassembled WGS sequence"/>
</dbReference>
<protein>
    <submittedName>
        <fullName evidence="10">Phospholipid carrier-dependent glycosyltransferase</fullName>
    </submittedName>
</protein>
<evidence type="ECO:0000259" key="9">
    <source>
        <dbReference type="Pfam" id="PF13231"/>
    </source>
</evidence>
<feature type="transmembrane region" description="Helical" evidence="8">
    <location>
        <begin position="194"/>
        <end position="212"/>
    </location>
</feature>
<dbReference type="Pfam" id="PF13231">
    <property type="entry name" value="PMT_2"/>
    <property type="match status" value="1"/>
</dbReference>
<keyword evidence="3" id="KW-0328">Glycosyltransferase</keyword>
<dbReference type="PANTHER" id="PTHR33908:SF11">
    <property type="entry name" value="MEMBRANE PROTEIN"/>
    <property type="match status" value="1"/>
</dbReference>
<evidence type="ECO:0000313" key="10">
    <source>
        <dbReference type="EMBL" id="MXO98568.1"/>
    </source>
</evidence>
<dbReference type="GO" id="GO:0009103">
    <property type="term" value="P:lipopolysaccharide biosynthetic process"/>
    <property type="evidence" value="ECO:0007669"/>
    <property type="project" value="UniProtKB-ARBA"/>
</dbReference>
<feature type="transmembrane region" description="Helical" evidence="8">
    <location>
        <begin position="351"/>
        <end position="372"/>
    </location>
</feature>